<dbReference type="InParanoid" id="J4ICM9"/>
<dbReference type="RefSeq" id="XP_012185974.1">
    <property type="nucleotide sequence ID" value="XM_012330584.1"/>
</dbReference>
<name>J4ICM9_9APHY</name>
<proteinExistence type="predicted"/>
<dbReference type="GeneID" id="24101591"/>
<gene>
    <name evidence="1" type="ORF">FIBRA_08978</name>
</gene>
<accession>J4ICM9</accession>
<dbReference type="OrthoDB" id="2790890at2759"/>
<sequence>MNVTLACSSQDAHSVADRDELEDVATAGADGNVRSSCWDASIVERTFSQLCDTCPVVPNRLPTELWEQIIDFIADYGLYDMGRLGQMDKKKMYPLINTLVEHPERCSAIKTVWFDLGQPIGLIGSFAVRMVQKLPRVEFLRLSHVKWETGKLQAQVFLHLTLTFGSVTRLELFNVTFPSAVVFGPLMQVASAVRVPGALRLDAAHLDDSDDVFDFLASIGAHIRHLTCYGRDLDKHSELLAVISESLLSLEIWFSRYELLIDLTPAVNLRVLSLNGNLEEIAKAANLLSRAALSKLAEVTVKSRLLVDVQDRLNSVDNDCFVQMDRIFSGKQFPTLVKITFPLPYIVLEFLSEAINVTSEAS</sequence>
<dbReference type="AlphaFoldDB" id="J4ICM9"/>
<organism evidence="1 2">
    <name type="scientific">Fibroporia radiculosa</name>
    <dbReference type="NCBI Taxonomy" id="599839"/>
    <lineage>
        <taxon>Eukaryota</taxon>
        <taxon>Fungi</taxon>
        <taxon>Dikarya</taxon>
        <taxon>Basidiomycota</taxon>
        <taxon>Agaricomycotina</taxon>
        <taxon>Agaricomycetes</taxon>
        <taxon>Polyporales</taxon>
        <taxon>Fibroporiaceae</taxon>
        <taxon>Fibroporia</taxon>
    </lineage>
</organism>
<evidence type="ECO:0000313" key="1">
    <source>
        <dbReference type="EMBL" id="CCM06691.1"/>
    </source>
</evidence>
<dbReference type="EMBL" id="HE797452">
    <property type="protein sequence ID" value="CCM06691.1"/>
    <property type="molecule type" value="Genomic_DNA"/>
</dbReference>
<dbReference type="Proteomes" id="UP000006352">
    <property type="component" value="Unassembled WGS sequence"/>
</dbReference>
<protein>
    <recommendedName>
        <fullName evidence="3">F-box domain-containing protein</fullName>
    </recommendedName>
</protein>
<keyword evidence="2" id="KW-1185">Reference proteome</keyword>
<dbReference type="HOGENOM" id="CLU_036316_0_2_1"/>
<evidence type="ECO:0008006" key="3">
    <source>
        <dbReference type="Google" id="ProtNLM"/>
    </source>
</evidence>
<reference evidence="1 2" key="1">
    <citation type="journal article" date="2012" name="Appl. Environ. Microbiol.">
        <title>Short-read sequencing for genomic analysis of the brown rot fungus Fibroporia radiculosa.</title>
        <authorList>
            <person name="Tang J.D."/>
            <person name="Perkins A.D."/>
            <person name="Sonstegard T.S."/>
            <person name="Schroeder S.G."/>
            <person name="Burgess S.C."/>
            <person name="Diehl S.V."/>
        </authorList>
    </citation>
    <scope>NUCLEOTIDE SEQUENCE [LARGE SCALE GENOMIC DNA]</scope>
    <source>
        <strain evidence="1 2">TFFH 294</strain>
    </source>
</reference>
<evidence type="ECO:0000313" key="2">
    <source>
        <dbReference type="Proteomes" id="UP000006352"/>
    </source>
</evidence>